<reference evidence="1 2" key="1">
    <citation type="submission" date="2019-03" db="EMBL/GenBank/DDBJ databases">
        <title>Genomic Encyclopedia of Archaeal and Bacterial Type Strains, Phase II (KMG-II): from individual species to whole genera.</title>
        <authorList>
            <person name="Goeker M."/>
        </authorList>
    </citation>
    <scope>NUCLEOTIDE SEQUENCE [LARGE SCALE GENOMIC DNA]</scope>
    <source>
        <strain evidence="1 2">DSM 22554</strain>
    </source>
</reference>
<dbReference type="Proteomes" id="UP000294616">
    <property type="component" value="Unassembled WGS sequence"/>
</dbReference>
<accession>A0A4R1M1C9</accession>
<evidence type="ECO:0000313" key="2">
    <source>
        <dbReference type="Proteomes" id="UP000294616"/>
    </source>
</evidence>
<dbReference type="NCBIfam" id="TIGR01200">
    <property type="entry name" value="GLPGLI"/>
    <property type="match status" value="1"/>
</dbReference>
<dbReference type="Pfam" id="PF09697">
    <property type="entry name" value="Porph_ging"/>
    <property type="match status" value="1"/>
</dbReference>
<keyword evidence="2" id="KW-1185">Reference proteome</keyword>
<dbReference type="OrthoDB" id="1440774at2"/>
<dbReference type="InterPro" id="IPR005901">
    <property type="entry name" value="GLPGLI"/>
</dbReference>
<protein>
    <submittedName>
        <fullName evidence="1">GLPGLI family protein</fullName>
    </submittedName>
</protein>
<dbReference type="AlphaFoldDB" id="A0A4R1M1C9"/>
<evidence type="ECO:0000313" key="1">
    <source>
        <dbReference type="EMBL" id="TCK84780.1"/>
    </source>
</evidence>
<organism evidence="1 2">
    <name type="scientific">Albibacterium bauzanense</name>
    <dbReference type="NCBI Taxonomy" id="653929"/>
    <lineage>
        <taxon>Bacteria</taxon>
        <taxon>Pseudomonadati</taxon>
        <taxon>Bacteroidota</taxon>
        <taxon>Sphingobacteriia</taxon>
        <taxon>Sphingobacteriales</taxon>
        <taxon>Sphingobacteriaceae</taxon>
        <taxon>Albibacterium</taxon>
    </lineage>
</organism>
<comment type="caution">
    <text evidence="1">The sequence shown here is derived from an EMBL/GenBank/DDBJ whole genome shotgun (WGS) entry which is preliminary data.</text>
</comment>
<name>A0A4R1M1C9_9SPHI</name>
<gene>
    <name evidence="1" type="ORF">C8N28_0073</name>
</gene>
<sequence length="251" mass="27941">MIIFILVGKSLFAQYAHFLESGSIEFEKRVNMYALIEKGITQNSSGIIVQAFEAYKKAQPQFLTLNSTLTFSKDKSLYIPAANGNNNLAVNFFGNRPASSQINTVANDLTLKTSTIQKQVYEETFLVSDSLRKIKWKITDEMRDIAGFQCRRANGLMMDSIYIVAFYTDMIPLSSGPESFSGLPGMILGVALPYENVTWFATKVTEKPVPANNVAAPTKGKPVNNLSFQAILSDLFKNQRSASDLLKEYML</sequence>
<proteinExistence type="predicted"/>
<dbReference type="EMBL" id="SMGO01000001">
    <property type="protein sequence ID" value="TCK84780.1"/>
    <property type="molecule type" value="Genomic_DNA"/>
</dbReference>